<protein>
    <submittedName>
        <fullName evidence="1">RTA1 like protein-domain-containing protein</fullName>
    </submittedName>
</protein>
<name>A0ACB7PJG6_9PEZI</name>
<dbReference type="Proteomes" id="UP000724584">
    <property type="component" value="Unassembled WGS sequence"/>
</dbReference>
<gene>
    <name evidence="1" type="ORF">F5144DRAFT_647159</name>
</gene>
<organism evidence="1 2">
    <name type="scientific">Chaetomium tenue</name>
    <dbReference type="NCBI Taxonomy" id="1854479"/>
    <lineage>
        <taxon>Eukaryota</taxon>
        <taxon>Fungi</taxon>
        <taxon>Dikarya</taxon>
        <taxon>Ascomycota</taxon>
        <taxon>Pezizomycotina</taxon>
        <taxon>Sordariomycetes</taxon>
        <taxon>Sordariomycetidae</taxon>
        <taxon>Sordariales</taxon>
        <taxon>Chaetomiaceae</taxon>
        <taxon>Chaetomium</taxon>
    </lineage>
</organism>
<accession>A0ACB7PJG6</accession>
<evidence type="ECO:0000313" key="1">
    <source>
        <dbReference type="EMBL" id="KAH6637176.1"/>
    </source>
</evidence>
<sequence length="298" mass="32220">MADEVVSIWPYNPSFPVTVLATALYGIILLAIFYLTIIKYRAWFFTTVVVGTAVEVLGYALRCYSIKQPTQVAPFAASHSLIVLAPILIAAGNYLLIGRLIRAVLDPERTRHRVLGIPARWLTRVFVCCDVVSCLVQASGSGLAAAQNWVGRMAEVGVGVLIGGLVLQTVAFAVFLGVLGRFWGMATGTGGELVRGDAPGGWRRVVGAVVVSSVLIMIRCIYRVAEFAEGMEGYSFNHEWLFWVFESAPMLIAIGVFCVFHPSAYLGPDGASYKVGEFGDSEGATELRTSYDSGHGLR</sequence>
<dbReference type="EMBL" id="JAGIZQ010000003">
    <property type="protein sequence ID" value="KAH6637176.1"/>
    <property type="molecule type" value="Genomic_DNA"/>
</dbReference>
<comment type="caution">
    <text evidence="1">The sequence shown here is derived from an EMBL/GenBank/DDBJ whole genome shotgun (WGS) entry which is preliminary data.</text>
</comment>
<proteinExistence type="predicted"/>
<keyword evidence="2" id="KW-1185">Reference proteome</keyword>
<evidence type="ECO:0000313" key="2">
    <source>
        <dbReference type="Proteomes" id="UP000724584"/>
    </source>
</evidence>
<reference evidence="1 2" key="1">
    <citation type="journal article" date="2021" name="Nat. Commun.">
        <title>Genetic determinants of endophytism in the Arabidopsis root mycobiome.</title>
        <authorList>
            <person name="Mesny F."/>
            <person name="Miyauchi S."/>
            <person name="Thiergart T."/>
            <person name="Pickel B."/>
            <person name="Atanasova L."/>
            <person name="Karlsson M."/>
            <person name="Huettel B."/>
            <person name="Barry K.W."/>
            <person name="Haridas S."/>
            <person name="Chen C."/>
            <person name="Bauer D."/>
            <person name="Andreopoulos W."/>
            <person name="Pangilinan J."/>
            <person name="LaButti K."/>
            <person name="Riley R."/>
            <person name="Lipzen A."/>
            <person name="Clum A."/>
            <person name="Drula E."/>
            <person name="Henrissat B."/>
            <person name="Kohler A."/>
            <person name="Grigoriev I.V."/>
            <person name="Martin F.M."/>
            <person name="Hacquard S."/>
        </authorList>
    </citation>
    <scope>NUCLEOTIDE SEQUENCE [LARGE SCALE GENOMIC DNA]</scope>
    <source>
        <strain evidence="1 2">MPI-SDFR-AT-0079</strain>
    </source>
</reference>